<organism evidence="1 2">
    <name type="scientific">Favolaschia claudopus</name>
    <dbReference type="NCBI Taxonomy" id="2862362"/>
    <lineage>
        <taxon>Eukaryota</taxon>
        <taxon>Fungi</taxon>
        <taxon>Dikarya</taxon>
        <taxon>Basidiomycota</taxon>
        <taxon>Agaricomycotina</taxon>
        <taxon>Agaricomycetes</taxon>
        <taxon>Agaricomycetidae</taxon>
        <taxon>Agaricales</taxon>
        <taxon>Marasmiineae</taxon>
        <taxon>Mycenaceae</taxon>
        <taxon>Favolaschia</taxon>
    </lineage>
</organism>
<keyword evidence="2" id="KW-1185">Reference proteome</keyword>
<name>A0AAW0CRR5_9AGAR</name>
<proteinExistence type="predicted"/>
<dbReference type="Proteomes" id="UP001362999">
    <property type="component" value="Unassembled WGS sequence"/>
</dbReference>
<evidence type="ECO:0000313" key="1">
    <source>
        <dbReference type="EMBL" id="KAK7041991.1"/>
    </source>
</evidence>
<dbReference type="AlphaFoldDB" id="A0AAW0CRR5"/>
<gene>
    <name evidence="1" type="ORF">R3P38DRAFT_2888014</name>
</gene>
<evidence type="ECO:0008006" key="3">
    <source>
        <dbReference type="Google" id="ProtNLM"/>
    </source>
</evidence>
<comment type="caution">
    <text evidence="1">The sequence shown here is derived from an EMBL/GenBank/DDBJ whole genome shotgun (WGS) entry which is preliminary data.</text>
</comment>
<reference evidence="1 2" key="1">
    <citation type="journal article" date="2024" name="J Genomics">
        <title>Draft genome sequencing and assembly of Favolaschia claudopus CIRM-BRFM 2984 isolated from oak limbs.</title>
        <authorList>
            <person name="Navarro D."/>
            <person name="Drula E."/>
            <person name="Chaduli D."/>
            <person name="Cazenave R."/>
            <person name="Ahrendt S."/>
            <person name="Wang J."/>
            <person name="Lipzen A."/>
            <person name="Daum C."/>
            <person name="Barry K."/>
            <person name="Grigoriev I.V."/>
            <person name="Favel A."/>
            <person name="Rosso M.N."/>
            <person name="Martin F."/>
        </authorList>
    </citation>
    <scope>NUCLEOTIDE SEQUENCE [LARGE SCALE GENOMIC DNA]</scope>
    <source>
        <strain evidence="1 2">CIRM-BRFM 2984</strain>
    </source>
</reference>
<protein>
    <recommendedName>
        <fullName evidence="3">F-box domain-containing protein</fullName>
    </recommendedName>
</protein>
<dbReference type="EMBL" id="JAWWNJ010000013">
    <property type="protein sequence ID" value="KAK7041991.1"/>
    <property type="molecule type" value="Genomic_DNA"/>
</dbReference>
<accession>A0AAW0CRR5</accession>
<sequence>MDDLPDISLLEISDQPRLPPELERTIFEFAAFLNPKDIPNTMLVAWRVKRWMEALLYRIIVATYAEGQHMDFASGCPFVPLRVLLKQVHGKESSSIGLFARRFFCDSSHMEASTLDAVVTACPHLTHLHLYMNANPAHLPILNRLHSLLEVAIDIKTLFRGGAVDFGSPFLRHVTHLELLDDDFEEALLSDLVLISDLTHLSFNIRGTIAPVHNRIRSITQLKCIVFFKLRHTAEEMHPSCDDDRLVCISQTSFREDWLRGASTDEDYWALADEFIAAKRVGKVDKSLYFIKDNDSSWKS</sequence>
<evidence type="ECO:0000313" key="2">
    <source>
        <dbReference type="Proteomes" id="UP001362999"/>
    </source>
</evidence>